<dbReference type="AlphaFoldDB" id="E2B2G4"/>
<dbReference type="SUPFAM" id="SSF53098">
    <property type="entry name" value="Ribonuclease H-like"/>
    <property type="match status" value="2"/>
</dbReference>
<protein>
    <submittedName>
        <fullName evidence="7">Putative AC transposase</fullName>
    </submittedName>
</protein>
<keyword evidence="5" id="KW-0539">Nucleus</keyword>
<dbReference type="Pfam" id="PF05699">
    <property type="entry name" value="Dimer_Tnp_hAT"/>
    <property type="match status" value="1"/>
</dbReference>
<dbReference type="OMA" id="YALTAHY"/>
<keyword evidence="2" id="KW-0479">Metal-binding</keyword>
<evidence type="ECO:0000256" key="4">
    <source>
        <dbReference type="ARBA" id="ARBA00022833"/>
    </source>
</evidence>
<comment type="subcellular location">
    <subcellularLocation>
        <location evidence="1">Nucleus</location>
    </subcellularLocation>
</comment>
<sequence length="501" mass="58024">HPFSMVENEEFKKFVKLLCPNYNIPNRKTLSNSLLSAMHKEILNKITNQLANSQAICLTCDGWTNINNTSFYALTAHYIDSNTQLKSHLLECSKFNYKHTGLNISQWIDKIFKKFHIENKISAVVTDNAANIKFAINNLKLRHISCFAHSLNLVVQNAINKNIKDLVEKTKIVVQYFKQSSFTLTKLHEMQNNMSKENLKLKQDVPTRWNSTFEMLHRFLINKEPIISALALLGYKNTLQPEEWDLMEHCVNLLRIFNEITSEISSEKNVSLSKTTILSRIMIRKVKTYLEDKMLPVTVQNLGEGLVEGLSNRFGGRETNDLIAQSIFLDPRFKKQGFGDENKFHVTYQSLIARIRTFIIQESISQTTQPILATSSTNSIWKEFDTTISKLQGTYNPSTAAIVEIDKYLAELHIPRTDDPLIWWESKKFLYPNLYKIIIWWESRKFLYPNLYKITLKRLCIPATSVLCERIFSKAGQICNEKRSRLTTKKINQILIVNSNI</sequence>
<dbReference type="InterPro" id="IPR012337">
    <property type="entry name" value="RNaseH-like_sf"/>
</dbReference>
<evidence type="ECO:0000256" key="1">
    <source>
        <dbReference type="ARBA" id="ARBA00004123"/>
    </source>
</evidence>
<gene>
    <name evidence="7" type="ORF">EAI_09458</name>
</gene>
<keyword evidence="3" id="KW-0863">Zinc-finger</keyword>
<feature type="non-terminal residue" evidence="7">
    <location>
        <position position="1"/>
    </location>
</feature>
<dbReference type="OrthoDB" id="7696101at2759"/>
<dbReference type="Proteomes" id="UP000008237">
    <property type="component" value="Unassembled WGS sequence"/>
</dbReference>
<reference evidence="7 8" key="1">
    <citation type="journal article" date="2010" name="Science">
        <title>Genomic comparison of the ants Camponotus floridanus and Harpegnathos saltator.</title>
        <authorList>
            <person name="Bonasio R."/>
            <person name="Zhang G."/>
            <person name="Ye C."/>
            <person name="Mutti N.S."/>
            <person name="Fang X."/>
            <person name="Qin N."/>
            <person name="Donahue G."/>
            <person name="Yang P."/>
            <person name="Li Q."/>
            <person name="Li C."/>
            <person name="Zhang P."/>
            <person name="Huang Z."/>
            <person name="Berger S.L."/>
            <person name="Reinberg D."/>
            <person name="Wang J."/>
            <person name="Liebig J."/>
        </authorList>
    </citation>
    <scope>NUCLEOTIDE SEQUENCE [LARGE SCALE GENOMIC DNA]</scope>
    <source>
        <strain evidence="7 8">R22 G/1</strain>
    </source>
</reference>
<accession>E2B2G4</accession>
<feature type="domain" description="HAT C-terminal dimerisation" evidence="6">
    <location>
        <begin position="436"/>
        <end position="501"/>
    </location>
</feature>
<name>E2B2G4_HARSA</name>
<dbReference type="GO" id="GO:0008270">
    <property type="term" value="F:zinc ion binding"/>
    <property type="evidence" value="ECO:0007669"/>
    <property type="project" value="UniProtKB-KW"/>
</dbReference>
<evidence type="ECO:0000256" key="3">
    <source>
        <dbReference type="ARBA" id="ARBA00022771"/>
    </source>
</evidence>
<evidence type="ECO:0000313" key="8">
    <source>
        <dbReference type="Proteomes" id="UP000008237"/>
    </source>
</evidence>
<dbReference type="SUPFAM" id="SSF140996">
    <property type="entry name" value="Hermes dimerisation domain"/>
    <property type="match status" value="1"/>
</dbReference>
<dbReference type="EMBL" id="GL445142">
    <property type="protein sequence ID" value="EFN90112.1"/>
    <property type="molecule type" value="Genomic_DNA"/>
</dbReference>
<dbReference type="InterPro" id="IPR008906">
    <property type="entry name" value="HATC_C_dom"/>
</dbReference>
<evidence type="ECO:0000256" key="2">
    <source>
        <dbReference type="ARBA" id="ARBA00022723"/>
    </source>
</evidence>
<dbReference type="GO" id="GO:0005634">
    <property type="term" value="C:nucleus"/>
    <property type="evidence" value="ECO:0007669"/>
    <property type="project" value="UniProtKB-SubCell"/>
</dbReference>
<evidence type="ECO:0000313" key="7">
    <source>
        <dbReference type="EMBL" id="EFN90112.1"/>
    </source>
</evidence>
<keyword evidence="8" id="KW-1185">Reference proteome</keyword>
<keyword evidence="4" id="KW-0862">Zinc</keyword>
<dbReference type="InParanoid" id="E2B2G4"/>
<dbReference type="PANTHER" id="PTHR46481:SF10">
    <property type="entry name" value="ZINC FINGER BED DOMAIN-CONTAINING PROTEIN 39"/>
    <property type="match status" value="1"/>
</dbReference>
<organism evidence="8">
    <name type="scientific">Harpegnathos saltator</name>
    <name type="common">Jerdon's jumping ant</name>
    <dbReference type="NCBI Taxonomy" id="610380"/>
    <lineage>
        <taxon>Eukaryota</taxon>
        <taxon>Metazoa</taxon>
        <taxon>Ecdysozoa</taxon>
        <taxon>Arthropoda</taxon>
        <taxon>Hexapoda</taxon>
        <taxon>Insecta</taxon>
        <taxon>Pterygota</taxon>
        <taxon>Neoptera</taxon>
        <taxon>Endopterygota</taxon>
        <taxon>Hymenoptera</taxon>
        <taxon>Apocrita</taxon>
        <taxon>Aculeata</taxon>
        <taxon>Formicoidea</taxon>
        <taxon>Formicidae</taxon>
        <taxon>Ponerinae</taxon>
        <taxon>Ponerini</taxon>
        <taxon>Harpegnathos</taxon>
    </lineage>
</organism>
<dbReference type="PANTHER" id="PTHR46481">
    <property type="entry name" value="ZINC FINGER BED DOMAIN-CONTAINING PROTEIN 4"/>
    <property type="match status" value="1"/>
</dbReference>
<evidence type="ECO:0000259" key="6">
    <source>
        <dbReference type="Pfam" id="PF05699"/>
    </source>
</evidence>
<dbReference type="InterPro" id="IPR052035">
    <property type="entry name" value="ZnF_BED_domain_contain"/>
</dbReference>
<proteinExistence type="predicted"/>
<feature type="non-terminal residue" evidence="7">
    <location>
        <position position="501"/>
    </location>
</feature>
<evidence type="ECO:0000256" key="5">
    <source>
        <dbReference type="ARBA" id="ARBA00023242"/>
    </source>
</evidence>
<dbReference type="GO" id="GO:0046983">
    <property type="term" value="F:protein dimerization activity"/>
    <property type="evidence" value="ECO:0007669"/>
    <property type="project" value="InterPro"/>
</dbReference>